<dbReference type="AlphaFoldDB" id="A0A838L6C2"/>
<dbReference type="RefSeq" id="WP_160365957.1">
    <property type="nucleotide sequence ID" value="NZ_JACEIB010000006.1"/>
</dbReference>
<accession>A0A838L6C2</accession>
<proteinExistence type="predicted"/>
<organism evidence="1 2">
    <name type="scientific">Sphingomonas chungangi</name>
    <dbReference type="NCBI Taxonomy" id="2683589"/>
    <lineage>
        <taxon>Bacteria</taxon>
        <taxon>Pseudomonadati</taxon>
        <taxon>Pseudomonadota</taxon>
        <taxon>Alphaproteobacteria</taxon>
        <taxon>Sphingomonadales</taxon>
        <taxon>Sphingomonadaceae</taxon>
        <taxon>Sphingomonas</taxon>
    </lineage>
</organism>
<dbReference type="EMBL" id="JACEIB010000006">
    <property type="protein sequence ID" value="MBA2934480.1"/>
    <property type="molecule type" value="Genomic_DNA"/>
</dbReference>
<reference evidence="1 2" key="1">
    <citation type="submission" date="2020-07" db="EMBL/GenBank/DDBJ databases">
        <authorList>
            <person name="Sun Q."/>
        </authorList>
    </citation>
    <scope>NUCLEOTIDE SEQUENCE [LARGE SCALE GENOMIC DNA]</scope>
    <source>
        <strain evidence="1 2">CGMCC 1.13654</strain>
    </source>
</reference>
<gene>
    <name evidence="1" type="ORF">HZF05_10260</name>
</gene>
<protein>
    <submittedName>
        <fullName evidence="1">Uncharacterized protein</fullName>
    </submittedName>
</protein>
<name>A0A838L6C2_9SPHN</name>
<dbReference type="Proteomes" id="UP000570166">
    <property type="component" value="Unassembled WGS sequence"/>
</dbReference>
<evidence type="ECO:0000313" key="2">
    <source>
        <dbReference type="Proteomes" id="UP000570166"/>
    </source>
</evidence>
<evidence type="ECO:0000313" key="1">
    <source>
        <dbReference type="EMBL" id="MBA2934480.1"/>
    </source>
</evidence>
<sequence length="123" mass="14213">MRSGYIEGVAQGKHILKFFVPYTDGDKQAERVWTNVRAFLTENGLSTTDRRIRKVYFRHQGRDYEAEVGKMFADLQEEAVIILEAAHRNLIYLCTPNRGVVRGGPYLIGVHLTETYVVDFDRF</sequence>
<comment type="caution">
    <text evidence="1">The sequence shown here is derived from an EMBL/GenBank/DDBJ whole genome shotgun (WGS) entry which is preliminary data.</text>
</comment>
<keyword evidence="2" id="KW-1185">Reference proteome</keyword>